<reference evidence="8 9" key="1">
    <citation type="submission" date="2015-02" db="EMBL/GenBank/DDBJ databases">
        <title>Evolution of amylase-binding proteins of oral streptococcal species.</title>
        <authorList>
            <person name="Haase E.M."/>
        </authorList>
    </citation>
    <scope>NUCLEOTIDE SEQUENCE [LARGE SCALE GENOMIC DNA]</scope>
    <source>
        <strain evidence="8 9">SK137</strain>
    </source>
</reference>
<feature type="domain" description="HTH LytTR-type" evidence="7">
    <location>
        <begin position="142"/>
        <end position="243"/>
    </location>
</feature>
<sequence>MNIFILEDNFLQQTRIENIVKKILVDNKIEYRHFEVYGKPQQLLEDISERGNHQLFLLDIEIKDDDKRGLDVAREIRKLDSQAVIAFVTSHSEFMPVSFEYLVSAIDFIDKELPEPLFIKRIENVISSVSDNQGRTVSEDSFIFTGSKAQIQVPFKDLLYIETSTIAHKLTLYSKRDIVEFYGQLSDILKQEPRLFQCHRSFIVNPYNISLIDKENRLVHFQNGSSCIVSRLKIRPLMKAIERLHD</sequence>
<feature type="domain" description="Response regulatory" evidence="6">
    <location>
        <begin position="2"/>
        <end position="126"/>
    </location>
</feature>
<comment type="function">
    <text evidence="4">Required for high-level post-exponential phase expression of a series of secreted proteins.</text>
</comment>
<evidence type="ECO:0000256" key="1">
    <source>
        <dbReference type="ARBA" id="ARBA00022490"/>
    </source>
</evidence>
<keyword evidence="3" id="KW-0010">Activator</keyword>
<dbReference type="InterPro" id="IPR011006">
    <property type="entry name" value="CheY-like_superfamily"/>
</dbReference>
<dbReference type="PANTHER" id="PTHR37299">
    <property type="entry name" value="TRANSCRIPTIONAL REGULATOR-RELATED"/>
    <property type="match status" value="1"/>
</dbReference>
<dbReference type="InterPro" id="IPR046947">
    <property type="entry name" value="LytR-like"/>
</dbReference>
<dbReference type="AlphaFoldDB" id="A0A081PY77"/>
<accession>A0A081PY77</accession>
<dbReference type="SMART" id="SM00850">
    <property type="entry name" value="LytTR"/>
    <property type="match status" value="1"/>
</dbReference>
<dbReference type="SUPFAM" id="SSF52172">
    <property type="entry name" value="CheY-like"/>
    <property type="match status" value="1"/>
</dbReference>
<dbReference type="PANTHER" id="PTHR37299:SF3">
    <property type="entry name" value="STAGE 0 SPORULATION PROTEIN A HOMOLOG"/>
    <property type="match status" value="1"/>
</dbReference>
<gene>
    <name evidence="8" type="primary">rr13_2</name>
    <name evidence="8" type="ORF">TZ91_01043</name>
</gene>
<dbReference type="PATRIC" id="fig|28037.100.peg.1341"/>
<evidence type="ECO:0000256" key="5">
    <source>
        <dbReference type="PROSITE-ProRule" id="PRU00169"/>
    </source>
</evidence>
<dbReference type="GO" id="GO:0003677">
    <property type="term" value="F:DNA binding"/>
    <property type="evidence" value="ECO:0007669"/>
    <property type="project" value="InterPro"/>
</dbReference>
<proteinExistence type="predicted"/>
<evidence type="ECO:0000256" key="2">
    <source>
        <dbReference type="ARBA" id="ARBA00023012"/>
    </source>
</evidence>
<feature type="modified residue" description="4-aspartylphosphate" evidence="5">
    <location>
        <position position="59"/>
    </location>
</feature>
<dbReference type="PROSITE" id="PS50110">
    <property type="entry name" value="RESPONSE_REGULATORY"/>
    <property type="match status" value="1"/>
</dbReference>
<protein>
    <submittedName>
        <fullName evidence="8">Response regulator BlpR</fullName>
    </submittedName>
</protein>
<dbReference type="Gene3D" id="2.40.50.1020">
    <property type="entry name" value="LytTr DNA-binding domain"/>
    <property type="match status" value="1"/>
</dbReference>
<comment type="caution">
    <text evidence="8">The sequence shown here is derived from an EMBL/GenBank/DDBJ whole genome shotgun (WGS) entry which is preliminary data.</text>
</comment>
<dbReference type="InterPro" id="IPR007492">
    <property type="entry name" value="LytTR_DNA-bd_dom"/>
</dbReference>
<dbReference type="PROSITE" id="PS50930">
    <property type="entry name" value="HTH_LYTTR"/>
    <property type="match status" value="1"/>
</dbReference>
<evidence type="ECO:0000256" key="4">
    <source>
        <dbReference type="ARBA" id="ARBA00037164"/>
    </source>
</evidence>
<dbReference type="CDD" id="cd17533">
    <property type="entry name" value="REC_LytTR_AgrA-like"/>
    <property type="match status" value="1"/>
</dbReference>
<dbReference type="GO" id="GO:0000156">
    <property type="term" value="F:phosphorelay response regulator activity"/>
    <property type="evidence" value="ECO:0007669"/>
    <property type="project" value="InterPro"/>
</dbReference>
<dbReference type="RefSeq" id="WP_033687187.1">
    <property type="nucleotide sequence ID" value="NZ_JYGQ01000001.1"/>
</dbReference>
<evidence type="ECO:0000259" key="7">
    <source>
        <dbReference type="PROSITE" id="PS50930"/>
    </source>
</evidence>
<keyword evidence="2" id="KW-0902">Two-component regulatory system</keyword>
<evidence type="ECO:0000313" key="9">
    <source>
        <dbReference type="Proteomes" id="UP000033415"/>
    </source>
</evidence>
<dbReference type="SMART" id="SM00448">
    <property type="entry name" value="REC"/>
    <property type="match status" value="1"/>
</dbReference>
<dbReference type="Proteomes" id="UP000033415">
    <property type="component" value="Unassembled WGS sequence"/>
</dbReference>
<dbReference type="EMBL" id="JYGQ01000001">
    <property type="protein sequence ID" value="KJQ73434.1"/>
    <property type="molecule type" value="Genomic_DNA"/>
</dbReference>
<dbReference type="Pfam" id="PF00072">
    <property type="entry name" value="Response_reg"/>
    <property type="match status" value="1"/>
</dbReference>
<dbReference type="Gene3D" id="3.40.50.2300">
    <property type="match status" value="1"/>
</dbReference>
<organism evidence="8 9">
    <name type="scientific">Streptococcus mitis</name>
    <dbReference type="NCBI Taxonomy" id="28037"/>
    <lineage>
        <taxon>Bacteria</taxon>
        <taxon>Bacillati</taxon>
        <taxon>Bacillota</taxon>
        <taxon>Bacilli</taxon>
        <taxon>Lactobacillales</taxon>
        <taxon>Streptococcaceae</taxon>
        <taxon>Streptococcus</taxon>
        <taxon>Streptococcus mitis group</taxon>
    </lineage>
</organism>
<evidence type="ECO:0000313" key="8">
    <source>
        <dbReference type="EMBL" id="KJQ73434.1"/>
    </source>
</evidence>
<dbReference type="InterPro" id="IPR001789">
    <property type="entry name" value="Sig_transdc_resp-reg_receiver"/>
</dbReference>
<evidence type="ECO:0000256" key="3">
    <source>
        <dbReference type="ARBA" id="ARBA00023159"/>
    </source>
</evidence>
<name>A0A081PY77_STRMT</name>
<evidence type="ECO:0000259" key="6">
    <source>
        <dbReference type="PROSITE" id="PS50110"/>
    </source>
</evidence>
<keyword evidence="1" id="KW-0963">Cytoplasm</keyword>
<dbReference type="Pfam" id="PF04397">
    <property type="entry name" value="LytTR"/>
    <property type="match status" value="1"/>
</dbReference>
<keyword evidence="5" id="KW-0597">Phosphoprotein</keyword>